<keyword evidence="1" id="KW-0805">Transcription regulation</keyword>
<dbReference type="PROSITE" id="PS51118">
    <property type="entry name" value="HTH_HXLR"/>
    <property type="match status" value="1"/>
</dbReference>
<evidence type="ECO:0000313" key="5">
    <source>
        <dbReference type="EMBL" id="CAB4602428.1"/>
    </source>
</evidence>
<keyword evidence="3" id="KW-0804">Transcription</keyword>
<evidence type="ECO:0000259" key="4">
    <source>
        <dbReference type="PROSITE" id="PS51118"/>
    </source>
</evidence>
<gene>
    <name evidence="5" type="ORF">UFOPK1808_00861</name>
</gene>
<dbReference type="SUPFAM" id="SSF46785">
    <property type="entry name" value="Winged helix' DNA-binding domain"/>
    <property type="match status" value="1"/>
</dbReference>
<sequence length="111" mass="12349">MSPRKNFDHLNHGLADALGVVGEWWTPLVVWVINGGAHRFEEIQGGLSIARNILTDRLNTLVAGGVIEKRQYSTKPQRFEYHLTSAGEELVPILQTLETWGSKNIGETVTP</sequence>
<dbReference type="EMBL" id="CAEZUL010000088">
    <property type="protein sequence ID" value="CAB4602428.1"/>
    <property type="molecule type" value="Genomic_DNA"/>
</dbReference>
<evidence type="ECO:0000256" key="1">
    <source>
        <dbReference type="ARBA" id="ARBA00023015"/>
    </source>
</evidence>
<dbReference type="PANTHER" id="PTHR33204:SF18">
    <property type="entry name" value="TRANSCRIPTIONAL REGULATORY PROTEIN"/>
    <property type="match status" value="1"/>
</dbReference>
<dbReference type="InterPro" id="IPR036388">
    <property type="entry name" value="WH-like_DNA-bd_sf"/>
</dbReference>
<feature type="domain" description="HTH hxlR-type" evidence="4">
    <location>
        <begin position="2"/>
        <end position="109"/>
    </location>
</feature>
<dbReference type="GO" id="GO:0003677">
    <property type="term" value="F:DNA binding"/>
    <property type="evidence" value="ECO:0007669"/>
    <property type="project" value="UniProtKB-KW"/>
</dbReference>
<keyword evidence="2" id="KW-0238">DNA-binding</keyword>
<dbReference type="InterPro" id="IPR002577">
    <property type="entry name" value="HTH_HxlR"/>
</dbReference>
<dbReference type="InterPro" id="IPR036390">
    <property type="entry name" value="WH_DNA-bd_sf"/>
</dbReference>
<reference evidence="5" key="1">
    <citation type="submission" date="2020-05" db="EMBL/GenBank/DDBJ databases">
        <authorList>
            <person name="Chiriac C."/>
            <person name="Salcher M."/>
            <person name="Ghai R."/>
            <person name="Kavagutti S V."/>
        </authorList>
    </citation>
    <scope>NUCLEOTIDE SEQUENCE</scope>
</reference>
<evidence type="ECO:0000256" key="3">
    <source>
        <dbReference type="ARBA" id="ARBA00023163"/>
    </source>
</evidence>
<proteinExistence type="predicted"/>
<dbReference type="Gene3D" id="1.10.10.10">
    <property type="entry name" value="Winged helix-like DNA-binding domain superfamily/Winged helix DNA-binding domain"/>
    <property type="match status" value="1"/>
</dbReference>
<accession>A0A6J6H112</accession>
<dbReference type="Pfam" id="PF01638">
    <property type="entry name" value="HxlR"/>
    <property type="match status" value="1"/>
</dbReference>
<dbReference type="PANTHER" id="PTHR33204">
    <property type="entry name" value="TRANSCRIPTIONAL REGULATOR, MARR FAMILY"/>
    <property type="match status" value="1"/>
</dbReference>
<protein>
    <submittedName>
        <fullName evidence="5">Unannotated protein</fullName>
    </submittedName>
</protein>
<dbReference type="AlphaFoldDB" id="A0A6J6H112"/>
<evidence type="ECO:0000256" key="2">
    <source>
        <dbReference type="ARBA" id="ARBA00023125"/>
    </source>
</evidence>
<name>A0A6J6H112_9ZZZZ</name>
<organism evidence="5">
    <name type="scientific">freshwater metagenome</name>
    <dbReference type="NCBI Taxonomy" id="449393"/>
    <lineage>
        <taxon>unclassified sequences</taxon>
        <taxon>metagenomes</taxon>
        <taxon>ecological metagenomes</taxon>
    </lineage>
</organism>